<dbReference type="Proteomes" id="UP000030678">
    <property type="component" value="Unassembled WGS sequence"/>
</dbReference>
<evidence type="ECO:0000256" key="1">
    <source>
        <dbReference type="SAM" id="SignalP"/>
    </source>
</evidence>
<sequence length="154" mass="16422">MRTLNSVTAVLATLCTKTVLGIPGNHSLLARDQGWVIQVFGNLDCSDGGVILEGANPSLDPADISYADWGIEWVGGIKILQISTNGDSVYLDDERFIYLGLCGCSDSQITEFVHCGDQDTNACYTVGDTIGQIGIGETACDAVGLDNIYRRDKA</sequence>
<feature type="chain" id="PRO_5004773606" evidence="1">
    <location>
        <begin position="22"/>
        <end position="154"/>
    </location>
</feature>
<reference evidence="2 3" key="1">
    <citation type="submission" date="2013-03" db="EMBL/GenBank/DDBJ databases">
        <title>The Genome Sequence of Cladophialophora carrionii CBS 160.54.</title>
        <authorList>
            <consortium name="The Broad Institute Genomics Platform"/>
            <person name="Cuomo C."/>
            <person name="de Hoog S."/>
            <person name="Gorbushina A."/>
            <person name="Walker B."/>
            <person name="Young S.K."/>
            <person name="Zeng Q."/>
            <person name="Gargeya S."/>
            <person name="Fitzgerald M."/>
            <person name="Haas B."/>
            <person name="Abouelleil A."/>
            <person name="Allen A.W."/>
            <person name="Alvarado L."/>
            <person name="Arachchi H.M."/>
            <person name="Berlin A.M."/>
            <person name="Chapman S.B."/>
            <person name="Gainer-Dewar J."/>
            <person name="Goldberg J."/>
            <person name="Griggs A."/>
            <person name="Gujja S."/>
            <person name="Hansen M."/>
            <person name="Howarth C."/>
            <person name="Imamovic A."/>
            <person name="Ireland A."/>
            <person name="Larimer J."/>
            <person name="McCowan C."/>
            <person name="Murphy C."/>
            <person name="Pearson M."/>
            <person name="Poon T.W."/>
            <person name="Priest M."/>
            <person name="Roberts A."/>
            <person name="Saif S."/>
            <person name="Shea T."/>
            <person name="Sisk P."/>
            <person name="Sykes S."/>
            <person name="Wortman J."/>
            <person name="Nusbaum C."/>
            <person name="Birren B."/>
        </authorList>
    </citation>
    <scope>NUCLEOTIDE SEQUENCE [LARGE SCALE GENOMIC DNA]</scope>
    <source>
        <strain evidence="2 3">CBS 160.54</strain>
    </source>
</reference>
<organism evidence="2 3">
    <name type="scientific">Cladophialophora carrionii CBS 160.54</name>
    <dbReference type="NCBI Taxonomy" id="1279043"/>
    <lineage>
        <taxon>Eukaryota</taxon>
        <taxon>Fungi</taxon>
        <taxon>Dikarya</taxon>
        <taxon>Ascomycota</taxon>
        <taxon>Pezizomycotina</taxon>
        <taxon>Eurotiomycetes</taxon>
        <taxon>Chaetothyriomycetidae</taxon>
        <taxon>Chaetothyriales</taxon>
        <taxon>Herpotrichiellaceae</taxon>
        <taxon>Cladophialophora</taxon>
    </lineage>
</organism>
<evidence type="ECO:0000313" key="3">
    <source>
        <dbReference type="Proteomes" id="UP000030678"/>
    </source>
</evidence>
<feature type="signal peptide" evidence="1">
    <location>
        <begin position="1"/>
        <end position="21"/>
    </location>
</feature>
<gene>
    <name evidence="2" type="ORF">G647_02771</name>
</gene>
<dbReference type="VEuPathDB" id="FungiDB:G647_02771"/>
<dbReference type="HOGENOM" id="CLU_1704025_0_0_1"/>
<dbReference type="GeneID" id="19981264"/>
<dbReference type="EMBL" id="KB822703">
    <property type="protein sequence ID" value="ETI25994.1"/>
    <property type="molecule type" value="Genomic_DNA"/>
</dbReference>
<keyword evidence="1" id="KW-0732">Signal</keyword>
<name>V9DGH9_9EURO</name>
<dbReference type="RefSeq" id="XP_008725339.1">
    <property type="nucleotide sequence ID" value="XM_008727117.1"/>
</dbReference>
<proteinExistence type="predicted"/>
<dbReference type="AlphaFoldDB" id="V9DGH9"/>
<protein>
    <submittedName>
        <fullName evidence="2">Uncharacterized protein</fullName>
    </submittedName>
</protein>
<accession>V9DGH9</accession>
<evidence type="ECO:0000313" key="2">
    <source>
        <dbReference type="EMBL" id="ETI25994.1"/>
    </source>
</evidence>